<keyword evidence="5" id="KW-0408">Iron</keyword>
<name>A0A1Y1RYY6_9SPIO</name>
<proteinExistence type="predicted"/>
<organism evidence="8 9">
    <name type="scientific">Marispirochaeta aestuarii</name>
    <dbReference type="NCBI Taxonomy" id="1963862"/>
    <lineage>
        <taxon>Bacteria</taxon>
        <taxon>Pseudomonadati</taxon>
        <taxon>Spirochaetota</taxon>
        <taxon>Spirochaetia</taxon>
        <taxon>Spirochaetales</taxon>
        <taxon>Spirochaetaceae</taxon>
        <taxon>Marispirochaeta</taxon>
    </lineage>
</organism>
<dbReference type="CDD" id="cd01335">
    <property type="entry name" value="Radical_SAM"/>
    <property type="match status" value="1"/>
</dbReference>
<dbReference type="STRING" id="1963862.B4O97_10530"/>
<dbReference type="SUPFAM" id="SSF102114">
    <property type="entry name" value="Radical SAM enzymes"/>
    <property type="match status" value="1"/>
</dbReference>
<dbReference type="Proteomes" id="UP000192343">
    <property type="component" value="Unassembled WGS sequence"/>
</dbReference>
<dbReference type="SFLD" id="SFLDS00029">
    <property type="entry name" value="Radical_SAM"/>
    <property type="match status" value="1"/>
</dbReference>
<dbReference type="SFLD" id="SFLDG01083">
    <property type="entry name" value="Uncharacterised_Radical_SAM_Su"/>
    <property type="match status" value="1"/>
</dbReference>
<sequence length="312" mass="35421">MKHLFGPVPSRRLGMSLGIDLVPHKVCTFNCVYCECGITTKLTLERREYIPADEVLSELYSFLQDNPEPDYLTFSGAGEPTLNSGIGRVLAVIKRRYPDIPVAVLTNGSLFSDPEVREELLPADLVLPSLDAASEGTFRRIDRPHRGVDLETYIQGLVDFRREYSGKIWLEVMILPGYNDNRKDLTLLKKSILRIGPERVQLNSLDRPGAVKKLQAADDQTLWTIIEYWGLDNVEIIATPQVRKKTRAYRTDMESAILETLKRRPCTLSDLVRILSVHENELNKYLGVLEAAGRIEAVSERRGIFYRYRGPS</sequence>
<dbReference type="InterPro" id="IPR040084">
    <property type="entry name" value="GTPase_Obg"/>
</dbReference>
<keyword evidence="2" id="KW-0004">4Fe-4S</keyword>
<dbReference type="SUPFAM" id="SSF46785">
    <property type="entry name" value="Winged helix' DNA-binding domain"/>
    <property type="match status" value="1"/>
</dbReference>
<evidence type="ECO:0000313" key="9">
    <source>
        <dbReference type="Proteomes" id="UP000192343"/>
    </source>
</evidence>
<accession>A0A1Y1RYY6</accession>
<dbReference type="CDD" id="cd00090">
    <property type="entry name" value="HTH_ARSR"/>
    <property type="match status" value="1"/>
</dbReference>
<feature type="domain" description="Radical SAM core" evidence="7">
    <location>
        <begin position="13"/>
        <end position="247"/>
    </location>
</feature>
<dbReference type="Gene3D" id="3.20.20.70">
    <property type="entry name" value="Aldolase class I"/>
    <property type="match status" value="1"/>
</dbReference>
<gene>
    <name evidence="8" type="ORF">B4O97_10530</name>
</gene>
<evidence type="ECO:0000256" key="6">
    <source>
        <dbReference type="ARBA" id="ARBA00023014"/>
    </source>
</evidence>
<dbReference type="InterPro" id="IPR011991">
    <property type="entry name" value="ArsR-like_HTH"/>
</dbReference>
<dbReference type="EMBL" id="MWQY01000010">
    <property type="protein sequence ID" value="ORC35158.1"/>
    <property type="molecule type" value="Genomic_DNA"/>
</dbReference>
<evidence type="ECO:0000313" key="8">
    <source>
        <dbReference type="EMBL" id="ORC35158.1"/>
    </source>
</evidence>
<dbReference type="AlphaFoldDB" id="A0A1Y1RYY6"/>
<evidence type="ECO:0000256" key="5">
    <source>
        <dbReference type="ARBA" id="ARBA00023004"/>
    </source>
</evidence>
<keyword evidence="4" id="KW-0479">Metal-binding</keyword>
<protein>
    <submittedName>
        <fullName evidence="8">Radical SAM protein</fullName>
    </submittedName>
</protein>
<dbReference type="PROSITE" id="PS51918">
    <property type="entry name" value="RADICAL_SAM"/>
    <property type="match status" value="1"/>
</dbReference>
<evidence type="ECO:0000256" key="4">
    <source>
        <dbReference type="ARBA" id="ARBA00022723"/>
    </source>
</evidence>
<dbReference type="GO" id="GO:0003824">
    <property type="term" value="F:catalytic activity"/>
    <property type="evidence" value="ECO:0007669"/>
    <property type="project" value="InterPro"/>
</dbReference>
<dbReference type="PANTHER" id="PTHR43787:SF11">
    <property type="entry name" value="UPF0026 PROTEIN SLR1464"/>
    <property type="match status" value="1"/>
</dbReference>
<dbReference type="InterPro" id="IPR036390">
    <property type="entry name" value="WH_DNA-bd_sf"/>
</dbReference>
<comment type="cofactor">
    <cofactor evidence="1">
        <name>[4Fe-4S] cluster</name>
        <dbReference type="ChEBI" id="CHEBI:49883"/>
    </cofactor>
</comment>
<dbReference type="OrthoDB" id="9805269at2"/>
<keyword evidence="6" id="KW-0411">Iron-sulfur</keyword>
<dbReference type="GO" id="GO:0051539">
    <property type="term" value="F:4 iron, 4 sulfur cluster binding"/>
    <property type="evidence" value="ECO:0007669"/>
    <property type="project" value="UniProtKB-KW"/>
</dbReference>
<dbReference type="InterPro" id="IPR036388">
    <property type="entry name" value="WH-like_DNA-bd_sf"/>
</dbReference>
<dbReference type="GO" id="GO:0046872">
    <property type="term" value="F:metal ion binding"/>
    <property type="evidence" value="ECO:0007669"/>
    <property type="project" value="UniProtKB-KW"/>
</dbReference>
<dbReference type="Gene3D" id="1.10.10.10">
    <property type="entry name" value="Winged helix-like DNA-binding domain superfamily/Winged helix DNA-binding domain"/>
    <property type="match status" value="1"/>
</dbReference>
<dbReference type="Pfam" id="PF04055">
    <property type="entry name" value="Radical_SAM"/>
    <property type="match status" value="1"/>
</dbReference>
<evidence type="ECO:0000259" key="7">
    <source>
        <dbReference type="PROSITE" id="PS51918"/>
    </source>
</evidence>
<dbReference type="GO" id="GO:0006355">
    <property type="term" value="P:regulation of DNA-templated transcription"/>
    <property type="evidence" value="ECO:0007669"/>
    <property type="project" value="UniProtKB-ARBA"/>
</dbReference>
<evidence type="ECO:0000256" key="2">
    <source>
        <dbReference type="ARBA" id="ARBA00022485"/>
    </source>
</evidence>
<comment type="caution">
    <text evidence="8">The sequence shown here is derived from an EMBL/GenBank/DDBJ whole genome shotgun (WGS) entry which is preliminary data.</text>
</comment>
<keyword evidence="9" id="KW-1185">Reference proteome</keyword>
<dbReference type="PANTHER" id="PTHR43787">
    <property type="entry name" value="FEMO COFACTOR BIOSYNTHESIS PROTEIN NIFB-RELATED"/>
    <property type="match status" value="1"/>
</dbReference>
<reference evidence="8 9" key="1">
    <citation type="submission" date="2017-03" db="EMBL/GenBank/DDBJ databases">
        <title>Draft Genome sequence of Marispirochaeta sp. strain JC444.</title>
        <authorList>
            <person name="Shivani Y."/>
            <person name="Subhash Y."/>
            <person name="Sasikala C."/>
            <person name="Ramana C."/>
        </authorList>
    </citation>
    <scope>NUCLEOTIDE SEQUENCE [LARGE SCALE GENOMIC DNA]</scope>
    <source>
        <strain evidence="8 9">JC444</strain>
    </source>
</reference>
<evidence type="ECO:0000256" key="3">
    <source>
        <dbReference type="ARBA" id="ARBA00022691"/>
    </source>
</evidence>
<dbReference type="InterPro" id="IPR007197">
    <property type="entry name" value="rSAM"/>
</dbReference>
<keyword evidence="3" id="KW-0949">S-adenosyl-L-methionine</keyword>
<evidence type="ECO:0000256" key="1">
    <source>
        <dbReference type="ARBA" id="ARBA00001966"/>
    </source>
</evidence>
<dbReference type="InterPro" id="IPR013785">
    <property type="entry name" value="Aldolase_TIM"/>
</dbReference>
<dbReference type="InterPro" id="IPR058240">
    <property type="entry name" value="rSAM_sf"/>
</dbReference>